<name>A0A8J5S771_ZIZPA</name>
<feature type="region of interest" description="Disordered" evidence="1">
    <location>
        <begin position="92"/>
        <end position="186"/>
    </location>
</feature>
<reference evidence="2" key="1">
    <citation type="journal article" date="2021" name="bioRxiv">
        <title>Whole Genome Assembly and Annotation of Northern Wild Rice, Zizania palustris L., Supports a Whole Genome Duplication in the Zizania Genus.</title>
        <authorList>
            <person name="Haas M."/>
            <person name="Kono T."/>
            <person name="Macchietto M."/>
            <person name="Millas R."/>
            <person name="McGilp L."/>
            <person name="Shao M."/>
            <person name="Duquette J."/>
            <person name="Hirsch C.N."/>
            <person name="Kimball J."/>
        </authorList>
    </citation>
    <scope>NUCLEOTIDE SEQUENCE</scope>
    <source>
        <tissue evidence="2">Fresh leaf tissue</tissue>
    </source>
</reference>
<comment type="caution">
    <text evidence="2">The sequence shown here is derived from an EMBL/GenBank/DDBJ whole genome shotgun (WGS) entry which is preliminary data.</text>
</comment>
<protein>
    <submittedName>
        <fullName evidence="2">Uncharacterized protein</fullName>
    </submittedName>
</protein>
<dbReference type="EMBL" id="JAAALK010000286">
    <property type="protein sequence ID" value="KAG8061514.1"/>
    <property type="molecule type" value="Genomic_DNA"/>
</dbReference>
<feature type="compositionally biased region" description="Low complexity" evidence="1">
    <location>
        <begin position="139"/>
        <end position="158"/>
    </location>
</feature>
<keyword evidence="3" id="KW-1185">Reference proteome</keyword>
<evidence type="ECO:0000313" key="3">
    <source>
        <dbReference type="Proteomes" id="UP000729402"/>
    </source>
</evidence>
<evidence type="ECO:0000313" key="2">
    <source>
        <dbReference type="EMBL" id="KAG8061514.1"/>
    </source>
</evidence>
<sequence>MGPWPPVSLPRSIRSDCVSHPPAGRNRHGLLLATPMHGSPKRGGLASVTRYRVLQPQHGSSLPAIAARTPRESWKLGTHAREDGAVRLCVREVQTGPPTGAGADDAKKRAQNRDEKVKSAVEEATAATPDGREPGTTPSGRAGARCCSSASAATTAASSHRRRKKQRAELPCQRWRRRAVPLPVAS</sequence>
<reference evidence="2" key="2">
    <citation type="submission" date="2021-02" db="EMBL/GenBank/DDBJ databases">
        <authorList>
            <person name="Kimball J.A."/>
            <person name="Haas M.W."/>
            <person name="Macchietto M."/>
            <person name="Kono T."/>
            <person name="Duquette J."/>
            <person name="Shao M."/>
        </authorList>
    </citation>
    <scope>NUCLEOTIDE SEQUENCE</scope>
    <source>
        <tissue evidence="2">Fresh leaf tissue</tissue>
    </source>
</reference>
<feature type="region of interest" description="Disordered" evidence="1">
    <location>
        <begin position="1"/>
        <end position="44"/>
    </location>
</feature>
<dbReference type="Proteomes" id="UP000729402">
    <property type="component" value="Unassembled WGS sequence"/>
</dbReference>
<organism evidence="2 3">
    <name type="scientific">Zizania palustris</name>
    <name type="common">Northern wild rice</name>
    <dbReference type="NCBI Taxonomy" id="103762"/>
    <lineage>
        <taxon>Eukaryota</taxon>
        <taxon>Viridiplantae</taxon>
        <taxon>Streptophyta</taxon>
        <taxon>Embryophyta</taxon>
        <taxon>Tracheophyta</taxon>
        <taxon>Spermatophyta</taxon>
        <taxon>Magnoliopsida</taxon>
        <taxon>Liliopsida</taxon>
        <taxon>Poales</taxon>
        <taxon>Poaceae</taxon>
        <taxon>BOP clade</taxon>
        <taxon>Oryzoideae</taxon>
        <taxon>Oryzeae</taxon>
        <taxon>Zizaniinae</taxon>
        <taxon>Zizania</taxon>
    </lineage>
</organism>
<accession>A0A8J5S771</accession>
<dbReference type="AlphaFoldDB" id="A0A8J5S771"/>
<proteinExistence type="predicted"/>
<evidence type="ECO:0000256" key="1">
    <source>
        <dbReference type="SAM" id="MobiDB-lite"/>
    </source>
</evidence>
<gene>
    <name evidence="2" type="ORF">GUJ93_ZPchr0003g18583</name>
</gene>
<feature type="compositionally biased region" description="Basic and acidic residues" evidence="1">
    <location>
        <begin position="104"/>
        <end position="121"/>
    </location>
</feature>